<dbReference type="PANTHER" id="PTHR43668">
    <property type="entry name" value="ALLANTOINASE"/>
    <property type="match status" value="1"/>
</dbReference>
<dbReference type="SUPFAM" id="SSF51338">
    <property type="entry name" value="Composite domain of metallo-dependent hydrolases"/>
    <property type="match status" value="1"/>
</dbReference>
<dbReference type="InterPro" id="IPR018228">
    <property type="entry name" value="DNase_TatD-rel_CS"/>
</dbReference>
<feature type="transmembrane region" description="Helical" evidence="1">
    <location>
        <begin position="272"/>
        <end position="292"/>
    </location>
</feature>
<dbReference type="Proteomes" id="UP001233271">
    <property type="component" value="Chromosome 1"/>
</dbReference>
<keyword evidence="1" id="KW-1133">Transmembrane helix</keyword>
<accession>A0AA48I2V4</accession>
<dbReference type="AlphaFoldDB" id="A0AA48I2V4"/>
<evidence type="ECO:0000313" key="3">
    <source>
        <dbReference type="EMBL" id="BEI88362.1"/>
    </source>
</evidence>
<dbReference type="GO" id="GO:0005737">
    <property type="term" value="C:cytoplasm"/>
    <property type="evidence" value="ECO:0007669"/>
    <property type="project" value="TreeGrafter"/>
</dbReference>
<sequence>MSKPTTTVIAEQAVLPGRLDYSAVAIDIADGRIVAVRSSLEPAPGAEVIRVPKGKVLLPGLIDTHVHLNQPGRTQWEGFATGTQAAVSGGVTTLVDMPLNSIPPTTTVANLEEKQAAAEDAGIACDTGFWGGIIPGNAPDLAPLVKAGVKGFKCFLLNSGVDEFPHVSEQDIRDACDALKDTNALVMFHAELDPHGHSDTSHLVPTSWGSALSIGLVVALGTIMHARNTGQEMLGKVATGIAGFLSVTLATYLSPWKPRHFEVDGGPGPNQIAMALTAGPALGIALGAYFFGMEQTRNLAPLVIPVVGAVFAGSYLAAGGEYAAWLATRPPKMEEDALQLVLRICRAYPNLRFHIVHLSAASALPALRAARAGTDGGAPVKNLTVETCFHYLCLEAEDVPRDAAQYKCCPPIRDAKNRRELIKALKHGEIQYVVSDHSPCTPELKKGGFMSAWGGVSSLGLGLQLLNTELDVGVPRIVEWLGINQARQVGLEGIKGELKEGCDADFVIFDPEATEVITKDHLLFRNKVSPYLGKTVRGRVEQTYLRGHKVFDFSEGVIHNKSGQFQL</sequence>
<evidence type="ECO:0000259" key="2">
    <source>
        <dbReference type="Pfam" id="PF01979"/>
    </source>
</evidence>
<dbReference type="PANTHER" id="PTHR43668:SF2">
    <property type="entry name" value="ALLANTOINASE"/>
    <property type="match status" value="1"/>
</dbReference>
<dbReference type="GeneID" id="85492233"/>
<dbReference type="KEGG" id="ccac:CcaHIS019_0110800"/>
<protein>
    <recommendedName>
        <fullName evidence="2">Amidohydrolase-related domain-containing protein</fullName>
    </recommendedName>
</protein>
<dbReference type="InterPro" id="IPR050138">
    <property type="entry name" value="DHOase/Allantoinase_Hydrolase"/>
</dbReference>
<dbReference type="Gene3D" id="3.20.20.140">
    <property type="entry name" value="Metal-dependent hydrolases"/>
    <property type="match status" value="2"/>
</dbReference>
<feature type="domain" description="Amidohydrolase-related" evidence="2">
    <location>
        <begin position="56"/>
        <end position="201"/>
    </location>
</feature>
<organism evidence="3 4">
    <name type="scientific">Cutaneotrichosporon cavernicola</name>
    <dbReference type="NCBI Taxonomy" id="279322"/>
    <lineage>
        <taxon>Eukaryota</taxon>
        <taxon>Fungi</taxon>
        <taxon>Dikarya</taxon>
        <taxon>Basidiomycota</taxon>
        <taxon>Agaricomycotina</taxon>
        <taxon>Tremellomycetes</taxon>
        <taxon>Trichosporonales</taxon>
        <taxon>Trichosporonaceae</taxon>
        <taxon>Cutaneotrichosporon</taxon>
    </lineage>
</organism>
<dbReference type="InterPro" id="IPR006680">
    <property type="entry name" value="Amidohydro-rel"/>
</dbReference>
<dbReference type="SUPFAM" id="SSF51556">
    <property type="entry name" value="Metallo-dependent hydrolases"/>
    <property type="match status" value="1"/>
</dbReference>
<keyword evidence="1" id="KW-0472">Membrane</keyword>
<feature type="transmembrane region" description="Helical" evidence="1">
    <location>
        <begin position="299"/>
        <end position="318"/>
    </location>
</feature>
<dbReference type="InterPro" id="IPR011059">
    <property type="entry name" value="Metal-dep_hydrolase_composite"/>
</dbReference>
<evidence type="ECO:0000256" key="1">
    <source>
        <dbReference type="SAM" id="Phobius"/>
    </source>
</evidence>
<name>A0AA48I2V4_9TREE</name>
<keyword evidence="4" id="KW-1185">Reference proteome</keyword>
<dbReference type="PROSITE" id="PS01137">
    <property type="entry name" value="TATD_1"/>
    <property type="match status" value="1"/>
</dbReference>
<dbReference type="Pfam" id="PF01979">
    <property type="entry name" value="Amidohydro_1"/>
    <property type="match status" value="2"/>
</dbReference>
<dbReference type="InterPro" id="IPR032466">
    <property type="entry name" value="Metal_Hydrolase"/>
</dbReference>
<feature type="domain" description="Amidohydrolase-related" evidence="2">
    <location>
        <begin position="392"/>
        <end position="548"/>
    </location>
</feature>
<reference evidence="3" key="1">
    <citation type="journal article" date="2023" name="BMC Genomics">
        <title>Chromosome-level genome assemblies of Cutaneotrichosporon spp. (Trichosporonales, Basidiomycota) reveal imbalanced evolution between nucleotide sequences and chromosome synteny.</title>
        <authorList>
            <person name="Kobayashi Y."/>
            <person name="Kayamori A."/>
            <person name="Aoki K."/>
            <person name="Shiwa Y."/>
            <person name="Matsutani M."/>
            <person name="Fujita N."/>
            <person name="Sugita T."/>
            <person name="Iwasaki W."/>
            <person name="Tanaka N."/>
            <person name="Takashima M."/>
        </authorList>
    </citation>
    <scope>NUCLEOTIDE SEQUENCE</scope>
    <source>
        <strain evidence="3">HIS019</strain>
    </source>
</reference>
<proteinExistence type="predicted"/>
<evidence type="ECO:0000313" key="4">
    <source>
        <dbReference type="Proteomes" id="UP001233271"/>
    </source>
</evidence>
<dbReference type="RefSeq" id="XP_060453628.1">
    <property type="nucleotide sequence ID" value="XM_060596657.1"/>
</dbReference>
<gene>
    <name evidence="3" type="primary">DAL1</name>
    <name evidence="3" type="ORF">CcaverHIS019_0110800</name>
</gene>
<dbReference type="EMBL" id="AP028212">
    <property type="protein sequence ID" value="BEI88362.1"/>
    <property type="molecule type" value="Genomic_DNA"/>
</dbReference>
<dbReference type="GO" id="GO:0006145">
    <property type="term" value="P:purine nucleobase catabolic process"/>
    <property type="evidence" value="ECO:0007669"/>
    <property type="project" value="TreeGrafter"/>
</dbReference>
<dbReference type="GO" id="GO:0004038">
    <property type="term" value="F:allantoinase activity"/>
    <property type="evidence" value="ECO:0007669"/>
    <property type="project" value="TreeGrafter"/>
</dbReference>
<keyword evidence="1" id="KW-0812">Transmembrane</keyword>
<feature type="transmembrane region" description="Helical" evidence="1">
    <location>
        <begin position="233"/>
        <end position="252"/>
    </location>
</feature>